<keyword evidence="3" id="KW-1185">Reference proteome</keyword>
<evidence type="ECO:0000313" key="2">
    <source>
        <dbReference type="EMBL" id="GMG82207.1"/>
    </source>
</evidence>
<dbReference type="InterPro" id="IPR036873">
    <property type="entry name" value="Rhodanese-like_dom_sf"/>
</dbReference>
<comment type="caution">
    <text evidence="2">The sequence shown here is derived from an EMBL/GenBank/DDBJ whole genome shotgun (WGS) entry which is preliminary data.</text>
</comment>
<evidence type="ECO:0000259" key="1">
    <source>
        <dbReference type="PROSITE" id="PS50206"/>
    </source>
</evidence>
<gene>
    <name evidence="2" type="ORF">LNKW23_14200</name>
</gene>
<dbReference type="InterPro" id="IPR001763">
    <property type="entry name" value="Rhodanese-like_dom"/>
</dbReference>
<reference evidence="2 3" key="1">
    <citation type="submission" date="2023-04" db="EMBL/GenBank/DDBJ databases">
        <title>Marinoamorphus aggregata gen. nov., sp. Nov., isolate from tissue of brittle star Ophioplocus japonicus.</title>
        <authorList>
            <person name="Kawano K."/>
            <person name="Sawayama S."/>
            <person name="Nakagawa S."/>
        </authorList>
    </citation>
    <scope>NUCLEOTIDE SEQUENCE [LARGE SCALE GENOMIC DNA]</scope>
    <source>
        <strain evidence="2 3">NKW23</strain>
    </source>
</reference>
<dbReference type="Gene3D" id="3.40.250.10">
    <property type="entry name" value="Rhodanese-like domain"/>
    <property type="match status" value="1"/>
</dbReference>
<dbReference type="PROSITE" id="PS50206">
    <property type="entry name" value="RHODANESE_3"/>
    <property type="match status" value="1"/>
</dbReference>
<dbReference type="RefSeq" id="WP_285670962.1">
    <property type="nucleotide sequence ID" value="NZ_BSYI01000008.1"/>
</dbReference>
<dbReference type="Proteomes" id="UP001239909">
    <property type="component" value="Unassembled WGS sequence"/>
</dbReference>
<dbReference type="EMBL" id="BSYI01000008">
    <property type="protein sequence ID" value="GMG82207.1"/>
    <property type="molecule type" value="Genomic_DNA"/>
</dbReference>
<proteinExistence type="predicted"/>
<sequence>MSQPVSRVDAVDPSVAYDILRETPGTVLVDVRTRAEWTFVGLPDLGGIDRPLWLVEWAQFPVMSPNPGFLPRLRELIGEETPARILFICRSGGRSMHAAQAVAAAFEAEGRGVHCTNVAEGFEGDLDAEGRRGRAGGWKARGLPWAQS</sequence>
<name>A0ABQ6LKL1_9RHOB</name>
<accession>A0ABQ6LKL1</accession>
<evidence type="ECO:0000313" key="3">
    <source>
        <dbReference type="Proteomes" id="UP001239909"/>
    </source>
</evidence>
<dbReference type="SUPFAM" id="SSF52821">
    <property type="entry name" value="Rhodanese/Cell cycle control phosphatase"/>
    <property type="match status" value="1"/>
</dbReference>
<protein>
    <submittedName>
        <fullName evidence="2">Rhodanese-like domain-containing protein</fullName>
    </submittedName>
</protein>
<organism evidence="2 3">
    <name type="scientific">Paralimibaculum aggregatum</name>
    <dbReference type="NCBI Taxonomy" id="3036245"/>
    <lineage>
        <taxon>Bacteria</taxon>
        <taxon>Pseudomonadati</taxon>
        <taxon>Pseudomonadota</taxon>
        <taxon>Alphaproteobacteria</taxon>
        <taxon>Rhodobacterales</taxon>
        <taxon>Paracoccaceae</taxon>
        <taxon>Paralimibaculum</taxon>
    </lineage>
</organism>
<feature type="domain" description="Rhodanese" evidence="1">
    <location>
        <begin position="22"/>
        <end position="134"/>
    </location>
</feature>